<dbReference type="Proteomes" id="UP000481643">
    <property type="component" value="Unassembled WGS sequence"/>
</dbReference>
<evidence type="ECO:0000259" key="1">
    <source>
        <dbReference type="Pfam" id="PF10137"/>
    </source>
</evidence>
<evidence type="ECO:0000313" key="2">
    <source>
        <dbReference type="EMBL" id="KAB2663225.1"/>
    </source>
</evidence>
<evidence type="ECO:0000313" key="4">
    <source>
        <dbReference type="Proteomes" id="UP000430843"/>
    </source>
</evidence>
<comment type="caution">
    <text evidence="3">The sequence shown here is derived from an EMBL/GenBank/DDBJ whole genome shotgun (WGS) entry which is preliminary data.</text>
</comment>
<gene>
    <name evidence="2" type="ORF">F9K91_19380</name>
    <name evidence="3" type="ORF">F9L08_25535</name>
</gene>
<dbReference type="Proteomes" id="UP000430843">
    <property type="component" value="Unassembled WGS sequence"/>
</dbReference>
<feature type="domain" description="CD-NTase-associated protein 12/Pycsar effector protein TIR" evidence="1">
    <location>
        <begin position="2"/>
        <end position="77"/>
    </location>
</feature>
<name>A0A6L3YAE0_9HYPH</name>
<evidence type="ECO:0000313" key="5">
    <source>
        <dbReference type="Proteomes" id="UP000481643"/>
    </source>
</evidence>
<dbReference type="GO" id="GO:0050135">
    <property type="term" value="F:NADP+ nucleosidase activity"/>
    <property type="evidence" value="ECO:0007669"/>
    <property type="project" value="InterPro"/>
</dbReference>
<reference evidence="4 5" key="1">
    <citation type="submission" date="2019-09" db="EMBL/GenBank/DDBJ databases">
        <title>Taxonomic organization of the family Brucellaceae based on a phylogenomic approach.</title>
        <authorList>
            <person name="Leclercq S."/>
            <person name="Cloeckaert A."/>
            <person name="Zygmunt M.S."/>
        </authorList>
    </citation>
    <scope>NUCLEOTIDE SEQUENCE [LARGE SCALE GENOMIC DNA]</scope>
    <source>
        <strain evidence="2 4">LMG 18957</strain>
        <strain evidence="3 5">WS1830</strain>
    </source>
</reference>
<protein>
    <submittedName>
        <fullName evidence="3">Nucleotide-binding protein</fullName>
    </submittedName>
</protein>
<dbReference type="EMBL" id="WBVX01000042">
    <property type="protein sequence ID" value="KAB2677206.1"/>
    <property type="molecule type" value="Genomic_DNA"/>
</dbReference>
<proteinExistence type="predicted"/>
<dbReference type="Pfam" id="PF10137">
    <property type="entry name" value="CAP12-PCTIR_TIR"/>
    <property type="match status" value="1"/>
</dbReference>
<organism evidence="3 5">
    <name type="scientific">Brucella tritici</name>
    <dbReference type="NCBI Taxonomy" id="94626"/>
    <lineage>
        <taxon>Bacteria</taxon>
        <taxon>Pseudomonadati</taxon>
        <taxon>Pseudomonadota</taxon>
        <taxon>Alphaproteobacteria</taxon>
        <taxon>Hyphomicrobiales</taxon>
        <taxon>Brucellaceae</taxon>
        <taxon>Brucella/Ochrobactrum group</taxon>
        <taxon>Brucella</taxon>
    </lineage>
</organism>
<accession>A0A6L3YAE0</accession>
<sequence>MEKIEAHGDVGFAVVLLTPDDEGRQVNGTFKFRARQNVMFELGYFIDRLGRSNVCALTRGDVELPSDFAGIVYQPMEDGGRAAVARELADAGFEINWEKASRWPCCRDQKTGE</sequence>
<dbReference type="AlphaFoldDB" id="A0A6L3YAE0"/>
<evidence type="ECO:0000313" key="3">
    <source>
        <dbReference type="EMBL" id="KAB2677206.1"/>
    </source>
</evidence>
<dbReference type="EMBL" id="WBWA01000023">
    <property type="protein sequence ID" value="KAB2663225.1"/>
    <property type="molecule type" value="Genomic_DNA"/>
</dbReference>
<dbReference type="InterPro" id="IPR019302">
    <property type="entry name" value="CAP12/PCTIR_TIR_dom"/>
</dbReference>
<keyword evidence="4" id="KW-1185">Reference proteome</keyword>